<name>A0ABW9YVQ3_9HYPH</name>
<keyword evidence="2" id="KW-0479">Metal-binding</keyword>
<keyword evidence="7" id="KW-1185">Reference proteome</keyword>
<keyword evidence="4" id="KW-0456">Lyase</keyword>
<dbReference type="EMBL" id="JAAAXJ010000003">
    <property type="protein sequence ID" value="NBJ24442.1"/>
    <property type="molecule type" value="Genomic_DNA"/>
</dbReference>
<proteinExistence type="inferred from homology"/>
<dbReference type="Proteomes" id="UP000818323">
    <property type="component" value="Unassembled WGS sequence"/>
</dbReference>
<dbReference type="PANTHER" id="PTHR33337">
    <property type="entry name" value="GFA DOMAIN-CONTAINING PROTEIN"/>
    <property type="match status" value="1"/>
</dbReference>
<dbReference type="InterPro" id="IPR006913">
    <property type="entry name" value="CENP-V/GFA"/>
</dbReference>
<dbReference type="PROSITE" id="PS51891">
    <property type="entry name" value="CENP_V_GFA"/>
    <property type="match status" value="1"/>
</dbReference>
<keyword evidence="3" id="KW-0862">Zinc</keyword>
<dbReference type="SUPFAM" id="SSF51316">
    <property type="entry name" value="Mss4-like"/>
    <property type="match status" value="1"/>
</dbReference>
<evidence type="ECO:0000256" key="3">
    <source>
        <dbReference type="ARBA" id="ARBA00022833"/>
    </source>
</evidence>
<evidence type="ECO:0000313" key="7">
    <source>
        <dbReference type="Proteomes" id="UP000818323"/>
    </source>
</evidence>
<dbReference type="Gene3D" id="3.90.1590.10">
    <property type="entry name" value="glutathione-dependent formaldehyde- activating enzyme (gfa)"/>
    <property type="match status" value="1"/>
</dbReference>
<evidence type="ECO:0000256" key="2">
    <source>
        <dbReference type="ARBA" id="ARBA00022723"/>
    </source>
</evidence>
<evidence type="ECO:0000313" key="6">
    <source>
        <dbReference type="EMBL" id="NBJ24442.1"/>
    </source>
</evidence>
<feature type="domain" description="CENP-V/GFA" evidence="5">
    <location>
        <begin position="5"/>
        <end position="123"/>
    </location>
</feature>
<organism evidence="6 7">
    <name type="scientific">Microvirga arsenatis</name>
    <dbReference type="NCBI Taxonomy" id="2692265"/>
    <lineage>
        <taxon>Bacteria</taxon>
        <taxon>Pseudomonadati</taxon>
        <taxon>Pseudomonadota</taxon>
        <taxon>Alphaproteobacteria</taxon>
        <taxon>Hyphomicrobiales</taxon>
        <taxon>Methylobacteriaceae</taxon>
        <taxon>Microvirga</taxon>
    </lineage>
</organism>
<protein>
    <submittedName>
        <fullName evidence="6">Aldehyde-activating protein</fullName>
    </submittedName>
</protein>
<accession>A0ABW9YVQ3</accession>
<evidence type="ECO:0000256" key="1">
    <source>
        <dbReference type="ARBA" id="ARBA00005495"/>
    </source>
</evidence>
<gene>
    <name evidence="6" type="ORF">GR303_08750</name>
</gene>
<dbReference type="Pfam" id="PF04828">
    <property type="entry name" value="GFA"/>
    <property type="match status" value="1"/>
</dbReference>
<dbReference type="PANTHER" id="PTHR33337:SF40">
    <property type="entry name" value="CENP-V_GFA DOMAIN-CONTAINING PROTEIN-RELATED"/>
    <property type="match status" value="1"/>
</dbReference>
<dbReference type="InterPro" id="IPR011057">
    <property type="entry name" value="Mss4-like_sf"/>
</dbReference>
<comment type="caution">
    <text evidence="6">The sequence shown here is derived from an EMBL/GenBank/DDBJ whole genome shotgun (WGS) entry which is preliminary data.</text>
</comment>
<evidence type="ECO:0000256" key="4">
    <source>
        <dbReference type="ARBA" id="ARBA00023239"/>
    </source>
</evidence>
<sequence>MKATIEGGCGCGAVRYVLALDRLPPTYACHCRDCQTWSGSAFNQVALLPEALLTVSGPVALCEVTGPSGRVSRQRVCGVCHTRLYSTNSARPGLVGLRAGTLDRSDALDVVAHIWVKRKQPWITIPDGVPAWPESAPPEQFAHALARR</sequence>
<comment type="similarity">
    <text evidence="1">Belongs to the Gfa family.</text>
</comment>
<dbReference type="RefSeq" id="WP_161722338.1">
    <property type="nucleotide sequence ID" value="NZ_JAAAXI010000004.1"/>
</dbReference>
<reference evidence="6 7" key="1">
    <citation type="submission" date="2020-01" db="EMBL/GenBank/DDBJ databases">
        <title>Microvirga sp. nov., an arsenate reduction bacterium isolated from Tibet hotspring sediments.</title>
        <authorList>
            <person name="Yuan C.-G."/>
        </authorList>
    </citation>
    <scope>NUCLEOTIDE SEQUENCE [LARGE SCALE GENOMIC DNA]</scope>
    <source>
        <strain evidence="6 7">SYSU G3D203</strain>
    </source>
</reference>
<evidence type="ECO:0000259" key="5">
    <source>
        <dbReference type="PROSITE" id="PS51891"/>
    </source>
</evidence>